<dbReference type="PANTHER" id="PTHR43435:SF1">
    <property type="entry name" value="PROTEIN MPA43"/>
    <property type="match status" value="1"/>
</dbReference>
<dbReference type="SUPFAM" id="SSF53067">
    <property type="entry name" value="Actin-like ATPase domain"/>
    <property type="match status" value="2"/>
</dbReference>
<dbReference type="AlphaFoldDB" id="A0A4C2EAQ6"/>
<proteinExistence type="predicted"/>
<dbReference type="PANTHER" id="PTHR43435">
    <property type="entry name" value="RIBULOKINASE"/>
    <property type="match status" value="1"/>
</dbReference>
<name>A0A4C2EAQ6_9SACH</name>
<sequence>MVANKRTAGVGIDLGSSSVRVSLFDFQTDQLLAYDVKPVRYYFTPESVNWKYTQSSREILLAIDQCFRDLNSGSYHIKSCGVGATCSLAIFQTDGDILSPWNLDDPDKNVVFWMDSIATQETREVNTLATNDQKAHMGGNFVPEMAVPKLKHFINILKDNGNNSTFEVIDLHRYIALILAEKYGWDYDNVCNSPNMNKIGHDGELAGWTSVFYENVLQIPSNVIIGPQKRHQNLSEKETKIASCIDCYSSWFALMPTILQNSLFIVGGTSTCYLYASSEVNHRIPGIWGPFSNILDCTGNFSVYEAGQSCTGKLIEHLFKTHPSSSHVDPKNWPQLFIQIEDFIEKVEQDTNDSIHMQTKHMFFYGDLDGNRTPYADPAMSGMFIGETTDTSFRNLVYKYVCILEFIAFQTKHMLSIFNSLNGQADITNLLFCGSLAKNQMLLNLISLLNPKLKIAKPQMDAALMGAYGSYLMGKALALDKSITEVAHSKTYFHKNPEITTELLVDLLDVKYKIYFSMAEQQRKYREQVNYVLERRTKQCEC</sequence>
<dbReference type="Gene3D" id="1.20.58.2240">
    <property type="match status" value="1"/>
</dbReference>
<dbReference type="InterPro" id="IPR043129">
    <property type="entry name" value="ATPase_NBD"/>
</dbReference>
<dbReference type="GO" id="GO:0019150">
    <property type="term" value="F:D-ribulokinase activity"/>
    <property type="evidence" value="ECO:0007669"/>
    <property type="project" value="TreeGrafter"/>
</dbReference>
<evidence type="ECO:0000259" key="1">
    <source>
        <dbReference type="Pfam" id="PF02782"/>
    </source>
</evidence>
<evidence type="ECO:0000313" key="2">
    <source>
        <dbReference type="EMBL" id="GCF00924.1"/>
    </source>
</evidence>
<dbReference type="Proteomes" id="UP000301737">
    <property type="component" value="Unassembled WGS sequence"/>
</dbReference>
<feature type="domain" description="Carbohydrate kinase FGGY C-terminal" evidence="1">
    <location>
        <begin position="264"/>
        <end position="467"/>
    </location>
</feature>
<protein>
    <submittedName>
        <fullName evidence="2">Ribulokinase-like protein</fullName>
    </submittedName>
</protein>
<dbReference type="Gene3D" id="3.30.420.40">
    <property type="match status" value="1"/>
</dbReference>
<dbReference type="InterPro" id="IPR018485">
    <property type="entry name" value="FGGY_C"/>
</dbReference>
<accession>A0A4C2EAQ6</accession>
<organism evidence="2 3">
    <name type="scientific">Zygosaccharomyces mellis</name>
    <dbReference type="NCBI Taxonomy" id="42258"/>
    <lineage>
        <taxon>Eukaryota</taxon>
        <taxon>Fungi</taxon>
        <taxon>Dikarya</taxon>
        <taxon>Ascomycota</taxon>
        <taxon>Saccharomycotina</taxon>
        <taxon>Saccharomycetes</taxon>
        <taxon>Saccharomycetales</taxon>
        <taxon>Saccharomycetaceae</taxon>
        <taxon>Zygosaccharomyces</taxon>
    </lineage>
</organism>
<keyword evidence="2" id="KW-0418">Kinase</keyword>
<gene>
    <name evidence="2" type="primary">MPA43</name>
    <name evidence="2" type="ORF">ZYGM_000326</name>
</gene>
<dbReference type="GO" id="GO:0005737">
    <property type="term" value="C:cytoplasm"/>
    <property type="evidence" value="ECO:0007669"/>
    <property type="project" value="TreeGrafter"/>
</dbReference>
<reference evidence="2 3" key="1">
    <citation type="submission" date="2019-01" db="EMBL/GenBank/DDBJ databases">
        <title>Draft Genome Sequencing of Zygosaccharomyces mellis Ca-7.</title>
        <authorList>
            <person name="Shiwa Y."/>
            <person name="Kanesaki Y."/>
            <person name="Ishige T."/>
            <person name="Mura K."/>
            <person name="Hori T."/>
            <person name="Tamura T."/>
        </authorList>
    </citation>
    <scope>NUCLEOTIDE SEQUENCE [LARGE SCALE GENOMIC DNA]</scope>
    <source>
        <strain evidence="2 3">Ca-7</strain>
    </source>
</reference>
<keyword evidence="3" id="KW-1185">Reference proteome</keyword>
<dbReference type="GO" id="GO:0019321">
    <property type="term" value="P:pentose metabolic process"/>
    <property type="evidence" value="ECO:0007669"/>
    <property type="project" value="TreeGrafter"/>
</dbReference>
<dbReference type="EMBL" id="BIMX01000024">
    <property type="protein sequence ID" value="GCF00924.1"/>
    <property type="molecule type" value="Genomic_DNA"/>
</dbReference>
<dbReference type="OrthoDB" id="203824at2759"/>
<comment type="caution">
    <text evidence="2">The sequence shown here is derived from an EMBL/GenBank/DDBJ whole genome shotgun (WGS) entry which is preliminary data.</text>
</comment>
<evidence type="ECO:0000313" key="3">
    <source>
        <dbReference type="Proteomes" id="UP000301737"/>
    </source>
</evidence>
<dbReference type="Pfam" id="PF02782">
    <property type="entry name" value="FGGY_C"/>
    <property type="match status" value="1"/>
</dbReference>
<keyword evidence="2" id="KW-0808">Transferase</keyword>